<dbReference type="GO" id="GO:0016757">
    <property type="term" value="F:glycosyltransferase activity"/>
    <property type="evidence" value="ECO:0007669"/>
    <property type="project" value="InterPro"/>
</dbReference>
<dbReference type="Gene3D" id="3.40.50.2000">
    <property type="entry name" value="Glycogen Phosphorylase B"/>
    <property type="match status" value="2"/>
</dbReference>
<evidence type="ECO:0000313" key="3">
    <source>
        <dbReference type="EMBL" id="PIR92977.1"/>
    </source>
</evidence>
<proteinExistence type="predicted"/>
<gene>
    <name evidence="3" type="ORF">COT99_03265</name>
</gene>
<dbReference type="CDD" id="cd03801">
    <property type="entry name" value="GT4_PimA-like"/>
    <property type="match status" value="1"/>
</dbReference>
<sequence>MKIYFIGQKGMPGVGGGVENYVDNLAVRLAKSGHDVFAYTRHNYSDRTKKEYQGVKLINLPSIPTKNFDTITHTFLAVIDVMFKPADIIHFHSIGPSLLIWLPKIFKRHTAIIATFQSQCYQHQKWGWFAKRFLKLGERMLCVFADAIIVPSKILRRYTKLNYNKDTVYIPNGININRERADNLIKQWGLVKGEYILAVSRLVRHKGIHYLINAYQGMRTDKKLVIAGAGAFTDDYVAELKKLAGDNNKIIFTGNQSGIALAQLYANAYGFVQPSESEGLSIALLEAMSYGLPIIVSDINENKEAVGGAGLLFKNKNIKELRRQLYYLIKHKTKRSALAKIAKQKALNSYNWDDLAGQIAAVYQEAVFNKNKKYITRKILAHNYLK</sequence>
<dbReference type="SUPFAM" id="SSF53756">
    <property type="entry name" value="UDP-Glycosyltransferase/glycogen phosphorylase"/>
    <property type="match status" value="1"/>
</dbReference>
<dbReference type="EMBL" id="PFAR01000039">
    <property type="protein sequence ID" value="PIR92977.1"/>
    <property type="molecule type" value="Genomic_DNA"/>
</dbReference>
<dbReference type="Pfam" id="PF00534">
    <property type="entry name" value="Glycos_transf_1"/>
    <property type="match status" value="1"/>
</dbReference>
<evidence type="ECO:0000259" key="1">
    <source>
        <dbReference type="Pfam" id="PF00534"/>
    </source>
</evidence>
<organism evidence="3 4">
    <name type="scientific">Candidatus Falkowbacteria bacterium CG10_big_fil_rev_8_21_14_0_10_43_10</name>
    <dbReference type="NCBI Taxonomy" id="1974567"/>
    <lineage>
        <taxon>Bacteria</taxon>
        <taxon>Candidatus Falkowiibacteriota</taxon>
    </lineage>
</organism>
<keyword evidence="3" id="KW-0808">Transferase</keyword>
<protein>
    <submittedName>
        <fullName evidence="3">Glycosyl transferase family 1</fullName>
    </submittedName>
</protein>
<dbReference type="AlphaFoldDB" id="A0A2H0V1M5"/>
<evidence type="ECO:0000313" key="4">
    <source>
        <dbReference type="Proteomes" id="UP000228626"/>
    </source>
</evidence>
<dbReference type="Proteomes" id="UP000228626">
    <property type="component" value="Unassembled WGS sequence"/>
</dbReference>
<reference evidence="4" key="1">
    <citation type="submission" date="2017-09" db="EMBL/GenBank/DDBJ databases">
        <title>Depth-based differentiation of microbial function through sediment-hosted aquifers and enrichment of novel symbionts in the deep terrestrial subsurface.</title>
        <authorList>
            <person name="Probst A.J."/>
            <person name="Ladd B."/>
            <person name="Jarett J.K."/>
            <person name="Geller-Mcgrath D.E."/>
            <person name="Sieber C.M.K."/>
            <person name="Emerson J.B."/>
            <person name="Anantharaman K."/>
            <person name="Thomas B.C."/>
            <person name="Malmstrom R."/>
            <person name="Stieglmeier M."/>
            <person name="Klingl A."/>
            <person name="Woyke T."/>
            <person name="Ryan C.M."/>
            <person name="Banfield J.F."/>
        </authorList>
    </citation>
    <scope>NUCLEOTIDE SEQUENCE [LARGE SCALE GENOMIC DNA]</scope>
</reference>
<dbReference type="PANTHER" id="PTHR45947:SF3">
    <property type="entry name" value="SULFOQUINOVOSYL TRANSFERASE SQD2"/>
    <property type="match status" value="1"/>
</dbReference>
<dbReference type="PANTHER" id="PTHR45947">
    <property type="entry name" value="SULFOQUINOVOSYL TRANSFERASE SQD2"/>
    <property type="match status" value="1"/>
</dbReference>
<dbReference type="InterPro" id="IPR001296">
    <property type="entry name" value="Glyco_trans_1"/>
</dbReference>
<comment type="caution">
    <text evidence="3">The sequence shown here is derived from an EMBL/GenBank/DDBJ whole genome shotgun (WGS) entry which is preliminary data.</text>
</comment>
<feature type="domain" description="Glycosyl transferase family 1" evidence="1">
    <location>
        <begin position="185"/>
        <end position="344"/>
    </location>
</feature>
<dbReference type="Pfam" id="PF13439">
    <property type="entry name" value="Glyco_transf_4"/>
    <property type="match status" value="1"/>
</dbReference>
<feature type="domain" description="Glycosyltransferase subfamily 4-like N-terminal" evidence="2">
    <location>
        <begin position="16"/>
        <end position="178"/>
    </location>
</feature>
<evidence type="ECO:0000259" key="2">
    <source>
        <dbReference type="Pfam" id="PF13439"/>
    </source>
</evidence>
<name>A0A2H0V1M5_9BACT</name>
<dbReference type="InterPro" id="IPR050194">
    <property type="entry name" value="Glycosyltransferase_grp1"/>
</dbReference>
<dbReference type="InterPro" id="IPR028098">
    <property type="entry name" value="Glyco_trans_4-like_N"/>
</dbReference>
<accession>A0A2H0V1M5</accession>